<protein>
    <submittedName>
        <fullName evidence="9">MFS transporter</fullName>
    </submittedName>
</protein>
<proteinExistence type="inferred from homology"/>
<dbReference type="GeneID" id="78127356"/>
<dbReference type="InterPro" id="IPR036259">
    <property type="entry name" value="MFS_trans_sf"/>
</dbReference>
<dbReference type="Proteomes" id="UP000325415">
    <property type="component" value="Unassembled WGS sequence"/>
</dbReference>
<dbReference type="AlphaFoldDB" id="A0A5N6S3H8"/>
<evidence type="ECO:0000256" key="5">
    <source>
        <dbReference type="ARBA" id="ARBA00022989"/>
    </source>
</evidence>
<keyword evidence="10" id="KW-1185">Reference proteome</keyword>
<dbReference type="InterPro" id="IPR051788">
    <property type="entry name" value="MFS_Transporter"/>
</dbReference>
<keyword evidence="4 7" id="KW-0812">Transmembrane</keyword>
<accession>A0A5N6S3H8</accession>
<evidence type="ECO:0000313" key="9">
    <source>
        <dbReference type="EMBL" id="KAE8128061.1"/>
    </source>
</evidence>
<evidence type="ECO:0000256" key="7">
    <source>
        <dbReference type="SAM" id="Phobius"/>
    </source>
</evidence>
<reference evidence="9 10" key="1">
    <citation type="submission" date="2018-04" db="EMBL/GenBank/DDBJ databases">
        <authorList>
            <person name="Eckel V.P."/>
            <person name="Vogel R.F."/>
        </authorList>
    </citation>
    <scope>NUCLEOTIDE SEQUENCE [LARGE SCALE GENOMIC DNA]</scope>
    <source>
        <strain evidence="10">TMW 2.1764</strain>
    </source>
</reference>
<feature type="transmembrane region" description="Helical" evidence="7">
    <location>
        <begin position="128"/>
        <end position="148"/>
    </location>
</feature>
<dbReference type="Pfam" id="PF07690">
    <property type="entry name" value="MFS_1"/>
    <property type="match status" value="1"/>
</dbReference>
<feature type="transmembrane region" description="Helical" evidence="7">
    <location>
        <begin position="297"/>
        <end position="315"/>
    </location>
</feature>
<feature type="transmembrane region" description="Helical" evidence="7">
    <location>
        <begin position="385"/>
        <end position="402"/>
    </location>
</feature>
<evidence type="ECO:0000313" key="10">
    <source>
        <dbReference type="Proteomes" id="UP000325415"/>
    </source>
</evidence>
<comment type="similarity">
    <text evidence="2">Belongs to the major facilitator superfamily.</text>
</comment>
<dbReference type="OrthoDB" id="9795150at2"/>
<evidence type="ECO:0000256" key="3">
    <source>
        <dbReference type="ARBA" id="ARBA00022448"/>
    </source>
</evidence>
<dbReference type="PANTHER" id="PTHR23514:SF3">
    <property type="entry name" value="BYPASS OF STOP CODON PROTEIN 6"/>
    <property type="match status" value="1"/>
</dbReference>
<dbReference type="InterPro" id="IPR020846">
    <property type="entry name" value="MFS_dom"/>
</dbReference>
<dbReference type="GO" id="GO:0005886">
    <property type="term" value="C:plasma membrane"/>
    <property type="evidence" value="ECO:0007669"/>
    <property type="project" value="UniProtKB-SubCell"/>
</dbReference>
<dbReference type="PANTHER" id="PTHR23514">
    <property type="entry name" value="BYPASS OF STOP CODON PROTEIN 6"/>
    <property type="match status" value="1"/>
</dbReference>
<feature type="transmembrane region" description="Helical" evidence="7">
    <location>
        <begin position="71"/>
        <end position="89"/>
    </location>
</feature>
<keyword evidence="5 7" id="KW-1133">Transmembrane helix</keyword>
<feature type="transmembrane region" description="Helical" evidence="7">
    <location>
        <begin position="95"/>
        <end position="116"/>
    </location>
</feature>
<evidence type="ECO:0000259" key="8">
    <source>
        <dbReference type="PROSITE" id="PS50850"/>
    </source>
</evidence>
<dbReference type="InterPro" id="IPR011701">
    <property type="entry name" value="MFS"/>
</dbReference>
<evidence type="ECO:0000256" key="4">
    <source>
        <dbReference type="ARBA" id="ARBA00022692"/>
    </source>
</evidence>
<feature type="transmembrane region" description="Helical" evidence="7">
    <location>
        <begin position="234"/>
        <end position="256"/>
    </location>
</feature>
<feature type="transmembrane region" description="Helical" evidence="7">
    <location>
        <begin position="160"/>
        <end position="179"/>
    </location>
</feature>
<dbReference type="PROSITE" id="PS50850">
    <property type="entry name" value="MFS"/>
    <property type="match status" value="1"/>
</dbReference>
<dbReference type="EMBL" id="QDAG01000006">
    <property type="protein sequence ID" value="KAE8128061.1"/>
    <property type="molecule type" value="Genomic_DNA"/>
</dbReference>
<dbReference type="GO" id="GO:0022857">
    <property type="term" value="F:transmembrane transporter activity"/>
    <property type="evidence" value="ECO:0007669"/>
    <property type="project" value="InterPro"/>
</dbReference>
<feature type="domain" description="Major facilitator superfamily (MFS) profile" evidence="8">
    <location>
        <begin position="5"/>
        <end position="410"/>
    </location>
</feature>
<name>A0A5N6S3H8_9BIFI</name>
<comment type="caution">
    <text evidence="9">The sequence shown here is derived from an EMBL/GenBank/DDBJ whole genome shotgun (WGS) entry which is preliminary data.</text>
</comment>
<feature type="transmembrane region" description="Helical" evidence="7">
    <location>
        <begin position="40"/>
        <end position="59"/>
    </location>
</feature>
<gene>
    <name evidence="9" type="ORF">DDE84_06630</name>
</gene>
<feature type="transmembrane region" description="Helical" evidence="7">
    <location>
        <begin position="321"/>
        <end position="344"/>
    </location>
</feature>
<keyword evidence="6 7" id="KW-0472">Membrane</keyword>
<evidence type="ECO:0000256" key="2">
    <source>
        <dbReference type="ARBA" id="ARBA00008335"/>
    </source>
</evidence>
<feature type="transmembrane region" description="Helical" evidence="7">
    <location>
        <begin position="268"/>
        <end position="285"/>
    </location>
</feature>
<evidence type="ECO:0000256" key="6">
    <source>
        <dbReference type="ARBA" id="ARBA00023136"/>
    </source>
</evidence>
<dbReference type="Gene3D" id="1.20.1250.20">
    <property type="entry name" value="MFS general substrate transporter like domains"/>
    <property type="match status" value="1"/>
</dbReference>
<comment type="subcellular location">
    <subcellularLocation>
        <location evidence="1">Cell membrane</location>
        <topology evidence="1">Multi-pass membrane protein</topology>
    </subcellularLocation>
</comment>
<dbReference type="RefSeq" id="WP_152580922.1">
    <property type="nucleotide sequence ID" value="NZ_JALCCS010000001.1"/>
</dbReference>
<evidence type="ECO:0000256" key="1">
    <source>
        <dbReference type="ARBA" id="ARBA00004651"/>
    </source>
</evidence>
<feature type="transmembrane region" description="Helical" evidence="7">
    <location>
        <begin position="356"/>
        <end position="379"/>
    </location>
</feature>
<organism evidence="9 10">
    <name type="scientific">Bifidobacterium tibiigranuli</name>
    <dbReference type="NCBI Taxonomy" id="2172043"/>
    <lineage>
        <taxon>Bacteria</taxon>
        <taxon>Bacillati</taxon>
        <taxon>Actinomycetota</taxon>
        <taxon>Actinomycetes</taxon>
        <taxon>Bifidobacteriales</taxon>
        <taxon>Bifidobacteriaceae</taxon>
        <taxon>Bifidobacterium</taxon>
    </lineage>
</organism>
<dbReference type="SUPFAM" id="SSF103473">
    <property type="entry name" value="MFS general substrate transporter"/>
    <property type="match status" value="1"/>
</dbReference>
<sequence>MANLLLAVIYIAFISLGLPDSLLGSAWPTMSHDLGAPLSWAGGISMVISAGTIISALLSDRMTLRFGVGKVMLTSVATTAVALLGFSLAPNYWTLLLVAIPYGLGAGGVDAALNNYVAIHYASRHMSWLHCMWGVGASLGPYIMGFALNRGQGWSWGYRYIAILQVVLTVVLTLSLPLWKGRESAVAGKGDAPESANKSHALAESVESANAANAGKAVKPLGFRQIIAIPGAKSVFVTFFCYCAVESTAGLWASSYMVLHHGLDAKTAASWASLFYVGITIGRALSGFMTMRFNDPTMIRIGQTIMLCGIVLLMVPFPGQIMALVGLILVGLGCAPIYPCIIHSTPAYFGADKSQAIVGVQMASAYVGALAMPPLFGLIADHTSISLYPIFLLLILVIMVMMHELLRSTARRCGGFA</sequence>
<keyword evidence="3" id="KW-0813">Transport</keyword>